<dbReference type="EMBL" id="SRLO01000375">
    <property type="protein sequence ID" value="TNN58557.1"/>
    <property type="molecule type" value="Genomic_DNA"/>
</dbReference>
<protein>
    <submittedName>
        <fullName evidence="2">Uncharacterized protein</fullName>
    </submittedName>
</protein>
<dbReference type="AlphaFoldDB" id="A0A4Z2GY30"/>
<accession>A0A4Z2GY30</accession>
<name>A0A4Z2GY30_9TELE</name>
<reference evidence="2 3" key="1">
    <citation type="submission" date="2019-03" db="EMBL/GenBank/DDBJ databases">
        <title>First draft genome of Liparis tanakae, snailfish: a comprehensive survey of snailfish specific genes.</title>
        <authorList>
            <person name="Kim W."/>
            <person name="Song I."/>
            <person name="Jeong J.-H."/>
            <person name="Kim D."/>
            <person name="Kim S."/>
            <person name="Ryu S."/>
            <person name="Song J.Y."/>
            <person name="Lee S.K."/>
        </authorList>
    </citation>
    <scope>NUCLEOTIDE SEQUENCE [LARGE SCALE GENOMIC DNA]</scope>
    <source>
        <tissue evidence="2">Muscle</tissue>
    </source>
</reference>
<comment type="caution">
    <text evidence="2">The sequence shown here is derived from an EMBL/GenBank/DDBJ whole genome shotgun (WGS) entry which is preliminary data.</text>
</comment>
<proteinExistence type="predicted"/>
<organism evidence="2 3">
    <name type="scientific">Liparis tanakae</name>
    <name type="common">Tanaka's snailfish</name>
    <dbReference type="NCBI Taxonomy" id="230148"/>
    <lineage>
        <taxon>Eukaryota</taxon>
        <taxon>Metazoa</taxon>
        <taxon>Chordata</taxon>
        <taxon>Craniata</taxon>
        <taxon>Vertebrata</taxon>
        <taxon>Euteleostomi</taxon>
        <taxon>Actinopterygii</taxon>
        <taxon>Neopterygii</taxon>
        <taxon>Teleostei</taxon>
        <taxon>Neoteleostei</taxon>
        <taxon>Acanthomorphata</taxon>
        <taxon>Eupercaria</taxon>
        <taxon>Perciformes</taxon>
        <taxon>Cottioidei</taxon>
        <taxon>Cottales</taxon>
        <taxon>Liparidae</taxon>
        <taxon>Liparis</taxon>
    </lineage>
</organism>
<sequence>MASDLFFSLRLLDVVSSHFDPRDDVAKLQHCRDDLQHAWRDGQMTCQPSPEGGGGREVTEQHQENKRWKRYNAFQGTSGKFYSQTISSWEKLMMCMASRVSWKLSLSCWPGMVTLPLDKKR</sequence>
<gene>
    <name evidence="2" type="ORF">EYF80_031177</name>
</gene>
<evidence type="ECO:0000256" key="1">
    <source>
        <dbReference type="SAM" id="MobiDB-lite"/>
    </source>
</evidence>
<evidence type="ECO:0000313" key="2">
    <source>
        <dbReference type="EMBL" id="TNN58557.1"/>
    </source>
</evidence>
<feature type="region of interest" description="Disordered" evidence="1">
    <location>
        <begin position="43"/>
        <end position="63"/>
    </location>
</feature>
<evidence type="ECO:0000313" key="3">
    <source>
        <dbReference type="Proteomes" id="UP000314294"/>
    </source>
</evidence>
<keyword evidence="3" id="KW-1185">Reference proteome</keyword>
<dbReference type="Proteomes" id="UP000314294">
    <property type="component" value="Unassembled WGS sequence"/>
</dbReference>